<evidence type="ECO:0000313" key="1">
    <source>
        <dbReference type="EMBL" id="TSP11300.1"/>
    </source>
</evidence>
<sequence>MRREATLYHDGCKVCLSVVETMTGLFDNDRHLLTVINLEEQRGFTAQAEAVGVKRLPSLVIDGILLHVSQGDVTASRLGSQGRSD</sequence>
<reference evidence="1 2" key="1">
    <citation type="submission" date="2019-05" db="EMBL/GenBank/DDBJ databases">
        <title>Whole genome sequence analysis of Cupriavidus campinensis S14E4C strain.</title>
        <authorList>
            <person name="Abbaszade G."/>
            <person name="Szabo A."/>
            <person name="Toumi M."/>
            <person name="Toth E."/>
        </authorList>
    </citation>
    <scope>NUCLEOTIDE SEQUENCE [LARGE SCALE GENOMIC DNA]</scope>
    <source>
        <strain evidence="1 2">S14E4C</strain>
    </source>
</reference>
<dbReference type="Gene3D" id="3.40.30.10">
    <property type="entry name" value="Glutaredoxin"/>
    <property type="match status" value="1"/>
</dbReference>
<organism evidence="1 2">
    <name type="scientific">Cupriavidus campinensis</name>
    <dbReference type="NCBI Taxonomy" id="151783"/>
    <lineage>
        <taxon>Bacteria</taxon>
        <taxon>Pseudomonadati</taxon>
        <taxon>Pseudomonadota</taxon>
        <taxon>Betaproteobacteria</taxon>
        <taxon>Burkholderiales</taxon>
        <taxon>Burkholderiaceae</taxon>
        <taxon>Cupriavidus</taxon>
    </lineage>
</organism>
<dbReference type="EMBL" id="VCIZ01000011">
    <property type="protein sequence ID" value="TSP11300.1"/>
    <property type="molecule type" value="Genomic_DNA"/>
</dbReference>
<gene>
    <name evidence="1" type="ORF">FGG12_18950</name>
</gene>
<dbReference type="RefSeq" id="WP_144200051.1">
    <property type="nucleotide sequence ID" value="NZ_VCIZ01000011.1"/>
</dbReference>
<evidence type="ECO:0000313" key="2">
    <source>
        <dbReference type="Proteomes" id="UP000318943"/>
    </source>
</evidence>
<protein>
    <recommendedName>
        <fullName evidence="3">Thioredoxin family protein</fullName>
    </recommendedName>
</protein>
<keyword evidence="2" id="KW-1185">Reference proteome</keyword>
<dbReference type="Proteomes" id="UP000318943">
    <property type="component" value="Unassembled WGS sequence"/>
</dbReference>
<proteinExistence type="predicted"/>
<evidence type="ECO:0008006" key="3">
    <source>
        <dbReference type="Google" id="ProtNLM"/>
    </source>
</evidence>
<name>A0ABY3EK88_9BURK</name>
<accession>A0ABY3EK88</accession>
<comment type="caution">
    <text evidence="1">The sequence shown here is derived from an EMBL/GenBank/DDBJ whole genome shotgun (WGS) entry which is preliminary data.</text>
</comment>